<name>A0AA41YCF0_9BACT</name>
<evidence type="ECO:0000256" key="2">
    <source>
        <dbReference type="ARBA" id="ARBA00023125"/>
    </source>
</evidence>
<keyword evidence="6" id="KW-1185">Reference proteome</keyword>
<evidence type="ECO:0000313" key="6">
    <source>
        <dbReference type="Proteomes" id="UP001163821"/>
    </source>
</evidence>
<dbReference type="Gene3D" id="1.10.260.40">
    <property type="entry name" value="lambda repressor-like DNA-binding domains"/>
    <property type="match status" value="1"/>
</dbReference>
<reference evidence="5" key="1">
    <citation type="submission" date="2022-10" db="EMBL/GenBank/DDBJ databases">
        <title>Gaoshiqiia sediminis gen. nov., sp. nov., isolated from coastal sediment.</title>
        <authorList>
            <person name="Yu W.X."/>
            <person name="Mu D.S."/>
            <person name="Du J.Z."/>
            <person name="Liang Y.Q."/>
        </authorList>
    </citation>
    <scope>NUCLEOTIDE SEQUENCE</scope>
    <source>
        <strain evidence="5">A06</strain>
    </source>
</reference>
<dbReference type="Pfam" id="PF00356">
    <property type="entry name" value="LacI"/>
    <property type="match status" value="1"/>
</dbReference>
<dbReference type="Pfam" id="PF13407">
    <property type="entry name" value="Peripla_BP_4"/>
    <property type="match status" value="1"/>
</dbReference>
<dbReference type="SUPFAM" id="SSF53822">
    <property type="entry name" value="Periplasmic binding protein-like I"/>
    <property type="match status" value="1"/>
</dbReference>
<dbReference type="PROSITE" id="PS00356">
    <property type="entry name" value="HTH_LACI_1"/>
    <property type="match status" value="1"/>
</dbReference>
<evidence type="ECO:0000313" key="5">
    <source>
        <dbReference type="EMBL" id="MCW0483893.1"/>
    </source>
</evidence>
<dbReference type="GO" id="GO:0003700">
    <property type="term" value="F:DNA-binding transcription factor activity"/>
    <property type="evidence" value="ECO:0007669"/>
    <property type="project" value="TreeGrafter"/>
</dbReference>
<dbReference type="SUPFAM" id="SSF47413">
    <property type="entry name" value="lambda repressor-like DNA-binding domains"/>
    <property type="match status" value="1"/>
</dbReference>
<keyword evidence="3" id="KW-0804">Transcription</keyword>
<proteinExistence type="predicted"/>
<protein>
    <submittedName>
        <fullName evidence="5">LacI family transcriptional regulator</fullName>
    </submittedName>
</protein>
<dbReference type="PANTHER" id="PTHR30146">
    <property type="entry name" value="LACI-RELATED TRANSCRIPTIONAL REPRESSOR"/>
    <property type="match status" value="1"/>
</dbReference>
<dbReference type="CDD" id="cd01392">
    <property type="entry name" value="HTH_LacI"/>
    <property type="match status" value="1"/>
</dbReference>
<keyword evidence="2" id="KW-0238">DNA-binding</keyword>
<dbReference type="InterPro" id="IPR010982">
    <property type="entry name" value="Lambda_DNA-bd_dom_sf"/>
</dbReference>
<accession>A0AA41YCF0</accession>
<dbReference type="RefSeq" id="WP_282592486.1">
    <property type="nucleotide sequence ID" value="NZ_JAPAAF010000024.1"/>
</dbReference>
<evidence type="ECO:0000256" key="3">
    <source>
        <dbReference type="ARBA" id="ARBA00023163"/>
    </source>
</evidence>
<dbReference type="AlphaFoldDB" id="A0AA41YCF0"/>
<evidence type="ECO:0000256" key="1">
    <source>
        <dbReference type="ARBA" id="ARBA00023015"/>
    </source>
</evidence>
<sequence>MDKRNSSKRTVVRIKDIAQKANVSTGTVDRVLHNRGRVSDEVSERVLRIAKEMNYEPNLLARALVSKKEYRIAAVIPDPSVDAYWEDPKNGIAKAEAELRQYGVWVDQFLFSQYSVDSFKEAAEKVSVSGYDGILIAPIFYKESLAYLSKWKRQNIPFNLFNTHIPDYEPLAYIGQDSYQSGFLAAKLLHYGHPTPATFIVAHIDEDVPNSSHLIRKEQGFIDYFEQHGNGQFRIAHADLKYSSAKEHFRTLITNLLNENPDTRGIFVTNSKAFTLAEYLFENKLDNIHLVGYDLIKQNLAFLEKGTINFLINQNPKRQGYYGIQLLIDHLLFKKNIQPIKYLPLDIITQENLHYYIESEI</sequence>
<dbReference type="Proteomes" id="UP001163821">
    <property type="component" value="Unassembled WGS sequence"/>
</dbReference>
<dbReference type="PANTHER" id="PTHR30146:SF144">
    <property type="entry name" value="LACI-FAMILY TRANSCRIPTION REGULATOR"/>
    <property type="match status" value="1"/>
</dbReference>
<gene>
    <name evidence="5" type="ORF">N2K84_14210</name>
</gene>
<dbReference type="InterPro" id="IPR028082">
    <property type="entry name" value="Peripla_BP_I"/>
</dbReference>
<organism evidence="5 6">
    <name type="scientific">Gaoshiqia sediminis</name>
    <dbReference type="NCBI Taxonomy" id="2986998"/>
    <lineage>
        <taxon>Bacteria</taxon>
        <taxon>Pseudomonadati</taxon>
        <taxon>Bacteroidota</taxon>
        <taxon>Bacteroidia</taxon>
        <taxon>Marinilabiliales</taxon>
        <taxon>Prolixibacteraceae</taxon>
        <taxon>Gaoshiqia</taxon>
    </lineage>
</organism>
<dbReference type="PROSITE" id="PS50932">
    <property type="entry name" value="HTH_LACI_2"/>
    <property type="match status" value="1"/>
</dbReference>
<dbReference type="InterPro" id="IPR025997">
    <property type="entry name" value="SBP_2_dom"/>
</dbReference>
<comment type="caution">
    <text evidence="5">The sequence shown here is derived from an EMBL/GenBank/DDBJ whole genome shotgun (WGS) entry which is preliminary data.</text>
</comment>
<dbReference type="SMART" id="SM00354">
    <property type="entry name" value="HTH_LACI"/>
    <property type="match status" value="1"/>
</dbReference>
<keyword evidence="1" id="KW-0805">Transcription regulation</keyword>
<dbReference type="EMBL" id="JAPAAF010000024">
    <property type="protein sequence ID" value="MCW0483893.1"/>
    <property type="molecule type" value="Genomic_DNA"/>
</dbReference>
<dbReference type="InterPro" id="IPR000843">
    <property type="entry name" value="HTH_LacI"/>
</dbReference>
<feature type="domain" description="HTH lacI-type" evidence="4">
    <location>
        <begin position="12"/>
        <end position="66"/>
    </location>
</feature>
<dbReference type="GO" id="GO:0000976">
    <property type="term" value="F:transcription cis-regulatory region binding"/>
    <property type="evidence" value="ECO:0007669"/>
    <property type="project" value="TreeGrafter"/>
</dbReference>
<evidence type="ECO:0000259" key="4">
    <source>
        <dbReference type="PROSITE" id="PS50932"/>
    </source>
</evidence>
<dbReference type="Gene3D" id="3.40.50.2300">
    <property type="match status" value="2"/>
</dbReference>